<dbReference type="OrthoDB" id="5522233at2"/>
<gene>
    <name evidence="3" type="ORF">EV682_102444</name>
    <name evidence="2" type="ORF">NCTC11159_01969</name>
</gene>
<evidence type="ECO:0000313" key="4">
    <source>
        <dbReference type="Proteomes" id="UP000255108"/>
    </source>
</evidence>
<protein>
    <submittedName>
        <fullName evidence="2">Bacterial Ig-like domain (Group 1)</fullName>
    </submittedName>
</protein>
<dbReference type="SUPFAM" id="SSF49373">
    <property type="entry name" value="Invasin/intimin cell-adhesion fragments"/>
    <property type="match status" value="2"/>
</dbReference>
<organism evidence="2 4">
    <name type="scientific">Iodobacter fluviatilis</name>
    <dbReference type="NCBI Taxonomy" id="537"/>
    <lineage>
        <taxon>Bacteria</taxon>
        <taxon>Pseudomonadati</taxon>
        <taxon>Pseudomonadota</taxon>
        <taxon>Betaproteobacteria</taxon>
        <taxon>Neisseriales</taxon>
        <taxon>Chitinibacteraceae</taxon>
        <taxon>Iodobacter</taxon>
    </lineage>
</organism>
<dbReference type="InterPro" id="IPR013783">
    <property type="entry name" value="Ig-like_fold"/>
</dbReference>
<dbReference type="Gene3D" id="2.60.40.10">
    <property type="entry name" value="Immunoglobulins"/>
    <property type="match status" value="3"/>
</dbReference>
<name>A0A377Q7R0_9NEIS</name>
<reference evidence="3 5" key="2">
    <citation type="submission" date="2019-03" db="EMBL/GenBank/DDBJ databases">
        <title>Genomic Encyclopedia of Type Strains, Phase IV (KMG-IV): sequencing the most valuable type-strain genomes for metagenomic binning, comparative biology and taxonomic classification.</title>
        <authorList>
            <person name="Goeker M."/>
        </authorList>
    </citation>
    <scope>NUCLEOTIDE SEQUENCE [LARGE SCALE GENOMIC DNA]</scope>
    <source>
        <strain evidence="3 5">DSM 3764</strain>
    </source>
</reference>
<keyword evidence="1" id="KW-0732">Signal</keyword>
<dbReference type="Proteomes" id="UP000295794">
    <property type="component" value="Unassembled WGS sequence"/>
</dbReference>
<dbReference type="RefSeq" id="WP_115227176.1">
    <property type="nucleotide sequence ID" value="NZ_CAWOLO010000002.1"/>
</dbReference>
<reference evidence="2 4" key="1">
    <citation type="submission" date="2018-06" db="EMBL/GenBank/DDBJ databases">
        <authorList>
            <consortium name="Pathogen Informatics"/>
            <person name="Doyle S."/>
        </authorList>
    </citation>
    <scope>NUCLEOTIDE SEQUENCE [LARGE SCALE GENOMIC DNA]</scope>
    <source>
        <strain evidence="2 4">NCTC11159</strain>
    </source>
</reference>
<proteinExistence type="predicted"/>
<accession>A0A377Q7R0</accession>
<dbReference type="InterPro" id="IPR008964">
    <property type="entry name" value="Invasin/intimin_cell_adhesion"/>
</dbReference>
<evidence type="ECO:0000313" key="2">
    <source>
        <dbReference type="EMBL" id="STQ90902.1"/>
    </source>
</evidence>
<dbReference type="Proteomes" id="UP000255108">
    <property type="component" value="Unassembled WGS sequence"/>
</dbReference>
<evidence type="ECO:0000256" key="1">
    <source>
        <dbReference type="SAM" id="SignalP"/>
    </source>
</evidence>
<dbReference type="PROSITE" id="PS51257">
    <property type="entry name" value="PROKAR_LIPOPROTEIN"/>
    <property type="match status" value="1"/>
</dbReference>
<feature type="chain" id="PRO_5017061438" evidence="1">
    <location>
        <begin position="21"/>
        <end position="676"/>
    </location>
</feature>
<keyword evidence="5" id="KW-1185">Reference proteome</keyword>
<dbReference type="EMBL" id="SMBT01000002">
    <property type="protein sequence ID" value="TCU89532.1"/>
    <property type="molecule type" value="Genomic_DNA"/>
</dbReference>
<feature type="signal peptide" evidence="1">
    <location>
        <begin position="1"/>
        <end position="20"/>
    </location>
</feature>
<sequence length="676" mass="67964">MRGLLLLLLFAVLAACGGGASDVSSGAASAVAVASGAAQLSVVLQDSAGQTSATVYANSISALVVTLSDAKGQPLSNRVVKLGVSTSSLSQISPDTVLTDASGRAQSQLISNDNTGADSINASIDVDGKSYSAAFNYSVRSLNFALSTPKLDLSTVSAGGSVGVSVNLSNSDTGLALETPVNVSFSSPCADAGKALMSSPVLSVVSTVNGVKAAVASSTYQDKSCAGSDEITATATLGGVSRSAKATLSVLAALAGNIEFVSAVPELISLPGTGGNTSAVVQFKVKDLQGSPLGGQWVDFALNTTVGGITLVQSAAQSQPGTGLVQVVVNAGAVSTVVRVTATLRGANPAISSQSNALTISTGLPHQNGFSLSADIVNPEFYTLDGNSVVLTARASDRFGNPVPDGSAVSFMTEGGIGTITPRCTMVNGACSVTLVSSGNRQKLVGAGRMTVLAHMVGEESFNDLNGNGVFDTGESWSDQGEAFLNADETAHAAPMTLLAVDGAGYVEPFIDFNGDGVYNGPDGQYNGVLRSASIPSSVAKTIHVSSSRVVIWSASALGSNVLTYPLSAGRLCASGSLISQFALALRDANGNVLPAKTQLDLEITQTVLVDALGNAINNPAQLTGLSSFTVPSTAVVPQFTGTLSAVACPIPADAQLVVKVKFPSGVETSQSVPLN</sequence>
<evidence type="ECO:0000313" key="5">
    <source>
        <dbReference type="Proteomes" id="UP000295794"/>
    </source>
</evidence>
<evidence type="ECO:0000313" key="3">
    <source>
        <dbReference type="EMBL" id="TCU89532.1"/>
    </source>
</evidence>
<dbReference type="AlphaFoldDB" id="A0A377Q7R0"/>
<dbReference type="EMBL" id="UGHR01000001">
    <property type="protein sequence ID" value="STQ90902.1"/>
    <property type="molecule type" value="Genomic_DNA"/>
</dbReference>